<evidence type="ECO:0000256" key="4">
    <source>
        <dbReference type="ARBA" id="ARBA00023163"/>
    </source>
</evidence>
<dbReference type="Pfam" id="PF00126">
    <property type="entry name" value="HTH_1"/>
    <property type="match status" value="1"/>
</dbReference>
<accession>A0A8I1IVV2</accession>
<organism evidence="6 7">
    <name type="scientific">Paenibacillus polymyxa</name>
    <name type="common">Bacillus polymyxa</name>
    <dbReference type="NCBI Taxonomy" id="1406"/>
    <lineage>
        <taxon>Bacteria</taxon>
        <taxon>Bacillati</taxon>
        <taxon>Bacillota</taxon>
        <taxon>Bacilli</taxon>
        <taxon>Bacillales</taxon>
        <taxon>Paenibacillaceae</taxon>
        <taxon>Paenibacillus</taxon>
    </lineage>
</organism>
<gene>
    <name evidence="6" type="ORF">JDW19_12960</name>
</gene>
<proteinExistence type="inferred from homology"/>
<keyword evidence="4" id="KW-0804">Transcription</keyword>
<keyword evidence="3" id="KW-0238">DNA-binding</keyword>
<dbReference type="RefSeq" id="WP_029515234.1">
    <property type="nucleotide sequence ID" value="NZ_ALJV01000041.1"/>
</dbReference>
<feature type="domain" description="HTH lysR-type" evidence="5">
    <location>
        <begin position="1"/>
        <end position="58"/>
    </location>
</feature>
<dbReference type="PROSITE" id="PS50931">
    <property type="entry name" value="HTH_LYSR"/>
    <property type="match status" value="1"/>
</dbReference>
<dbReference type="InterPro" id="IPR036388">
    <property type="entry name" value="WH-like_DNA-bd_sf"/>
</dbReference>
<comment type="caution">
    <text evidence="6">The sequence shown here is derived from an EMBL/GenBank/DDBJ whole genome shotgun (WGS) entry which is preliminary data.</text>
</comment>
<sequence length="304" mass="34837">MELRQLEYFYAVCQELHFTRAAEKVGISQPSLSQQIRLLEHEIGTLLFDRIGKKTALTESGELLLKYTRNIFHELEQAKTSIDELNGLQRGTISIGTLLTVENYLIPPTLRSFHHLYPGVKISVFGLRTGDIQKQLLENKLDIGIVFLPMKGDELETISLYREEMAFAVPVGHPLENQDKLGIEVLQTTPSILLPEQYFIRQLINKACKDVGFIPEPVFEITTMQSLINMVIDRIGVTILPRPYLEYLNHPRIRIIPILNVNLARYIGIIYRKDKYLSAATRIFINTLKETSLHLTQNFMKGTD</sequence>
<dbReference type="Gene3D" id="1.10.10.10">
    <property type="entry name" value="Winged helix-like DNA-binding domain superfamily/Winged helix DNA-binding domain"/>
    <property type="match status" value="1"/>
</dbReference>
<dbReference type="GO" id="GO:0003677">
    <property type="term" value="F:DNA binding"/>
    <property type="evidence" value="ECO:0007669"/>
    <property type="project" value="UniProtKB-KW"/>
</dbReference>
<dbReference type="InterPro" id="IPR000847">
    <property type="entry name" value="LysR_HTH_N"/>
</dbReference>
<keyword evidence="2" id="KW-0805">Transcription regulation</keyword>
<dbReference type="InterPro" id="IPR036390">
    <property type="entry name" value="WH_DNA-bd_sf"/>
</dbReference>
<dbReference type="AlphaFoldDB" id="A0A8I1IVV2"/>
<dbReference type="SUPFAM" id="SSF46785">
    <property type="entry name" value="Winged helix' DNA-binding domain"/>
    <property type="match status" value="1"/>
</dbReference>
<evidence type="ECO:0000259" key="5">
    <source>
        <dbReference type="PROSITE" id="PS50931"/>
    </source>
</evidence>
<dbReference type="Gene3D" id="3.40.190.290">
    <property type="match status" value="1"/>
</dbReference>
<dbReference type="FunFam" id="1.10.10.10:FF:000001">
    <property type="entry name" value="LysR family transcriptional regulator"/>
    <property type="match status" value="1"/>
</dbReference>
<dbReference type="InterPro" id="IPR005119">
    <property type="entry name" value="LysR_subst-bd"/>
</dbReference>
<dbReference type="GO" id="GO:0032993">
    <property type="term" value="C:protein-DNA complex"/>
    <property type="evidence" value="ECO:0007669"/>
    <property type="project" value="TreeGrafter"/>
</dbReference>
<dbReference type="CDD" id="cd05466">
    <property type="entry name" value="PBP2_LTTR_substrate"/>
    <property type="match status" value="1"/>
</dbReference>
<dbReference type="Proteomes" id="UP000650605">
    <property type="component" value="Unassembled WGS sequence"/>
</dbReference>
<dbReference type="PANTHER" id="PTHR30346">
    <property type="entry name" value="TRANSCRIPTIONAL DUAL REGULATOR HCAR-RELATED"/>
    <property type="match status" value="1"/>
</dbReference>
<evidence type="ECO:0000256" key="1">
    <source>
        <dbReference type="ARBA" id="ARBA00009437"/>
    </source>
</evidence>
<reference evidence="6" key="1">
    <citation type="submission" date="2020-12" db="EMBL/GenBank/DDBJ databases">
        <title>Paenibacillus polymyxa LMG 27872: a double-edged sword.</title>
        <authorList>
            <person name="Langendries S."/>
            <person name="Garcia Mendez S."/>
            <person name="Beirinckx S."/>
            <person name="Viaene T."/>
            <person name="Baeyen S."/>
            <person name="Goeminne G."/>
            <person name="Willems A."/>
            <person name="Debode J."/>
            <person name="Goormachtig S."/>
        </authorList>
    </citation>
    <scope>NUCLEOTIDE SEQUENCE</scope>
    <source>
        <strain evidence="6">LMG 27872</strain>
    </source>
</reference>
<dbReference type="EMBL" id="JAEHFQ010000006">
    <property type="protein sequence ID" value="MBM0634023.1"/>
    <property type="molecule type" value="Genomic_DNA"/>
</dbReference>
<protein>
    <submittedName>
        <fullName evidence="6">LysR family transcriptional regulator</fullName>
    </submittedName>
</protein>
<name>A0A8I1IVV2_PAEPO</name>
<evidence type="ECO:0000256" key="2">
    <source>
        <dbReference type="ARBA" id="ARBA00023015"/>
    </source>
</evidence>
<evidence type="ECO:0000256" key="3">
    <source>
        <dbReference type="ARBA" id="ARBA00023125"/>
    </source>
</evidence>
<dbReference type="PANTHER" id="PTHR30346:SF31">
    <property type="entry name" value="LYSR SUBSTRATE-BINDING"/>
    <property type="match status" value="1"/>
</dbReference>
<comment type="similarity">
    <text evidence="1">Belongs to the LysR transcriptional regulatory family.</text>
</comment>
<dbReference type="SUPFAM" id="SSF53850">
    <property type="entry name" value="Periplasmic binding protein-like II"/>
    <property type="match status" value="1"/>
</dbReference>
<dbReference type="Pfam" id="PF03466">
    <property type="entry name" value="LysR_substrate"/>
    <property type="match status" value="1"/>
</dbReference>
<evidence type="ECO:0000313" key="6">
    <source>
        <dbReference type="EMBL" id="MBM0634023.1"/>
    </source>
</evidence>
<dbReference type="GO" id="GO:0003700">
    <property type="term" value="F:DNA-binding transcription factor activity"/>
    <property type="evidence" value="ECO:0007669"/>
    <property type="project" value="InterPro"/>
</dbReference>
<dbReference type="PRINTS" id="PR00039">
    <property type="entry name" value="HTHLYSR"/>
</dbReference>
<evidence type="ECO:0000313" key="7">
    <source>
        <dbReference type="Proteomes" id="UP000650605"/>
    </source>
</evidence>